<feature type="domain" description="Type IV pilin Tt1218-like" evidence="2">
    <location>
        <begin position="31"/>
        <end position="104"/>
    </location>
</feature>
<dbReference type="eggNOG" id="COG4967">
    <property type="taxonomic scope" value="Bacteria"/>
</dbReference>
<reference evidence="4" key="2">
    <citation type="submission" date="2023-09" db="EMBL/GenBank/DDBJ databases">
        <title>Acinetobacter soli.</title>
        <authorList>
            <person name="Kim B."/>
            <person name="Kim D."/>
            <person name="Park D."/>
        </authorList>
    </citation>
    <scope>NUCLEOTIDE SEQUENCE</scope>
    <source>
        <strain evidence="4">2023.05</strain>
    </source>
</reference>
<reference evidence="3 5" key="1">
    <citation type="submission" date="2016-08" db="EMBL/GenBank/DDBJ databases">
        <title>Complete genome sequence of Acinetobacter baylyi strain GFJ2.</title>
        <authorList>
            <person name="Tabata M."/>
            <person name="Kuboki S."/>
            <person name="Gibu N."/>
            <person name="Kinouchi Y."/>
            <person name="Vangnai A."/>
            <person name="Kasai D."/>
            <person name="Fukuda M."/>
        </authorList>
    </citation>
    <scope>NUCLEOTIDE SEQUENCE [LARGE SCALE GENOMIC DNA]</scope>
    <source>
        <strain evidence="3 5">GFJ2</strain>
    </source>
</reference>
<dbReference type="InterPro" id="IPR054402">
    <property type="entry name" value="Tt1218-like_dom"/>
</dbReference>
<keyword evidence="1" id="KW-1133">Transmembrane helix</keyword>
<name>A0A1P8EK88_9GAMM</name>
<evidence type="ECO:0000259" key="2">
    <source>
        <dbReference type="Pfam" id="PF22150"/>
    </source>
</evidence>
<dbReference type="KEGG" id="asol:BEN76_11610"/>
<evidence type="ECO:0000313" key="5">
    <source>
        <dbReference type="Proteomes" id="UP000185674"/>
    </source>
</evidence>
<dbReference type="InterPro" id="IPR012902">
    <property type="entry name" value="N_methyl_site"/>
</dbReference>
<dbReference type="Proteomes" id="UP000185674">
    <property type="component" value="Chromosome"/>
</dbReference>
<organism evidence="3 5">
    <name type="scientific">Acinetobacter soli</name>
    <dbReference type="NCBI Taxonomy" id="487316"/>
    <lineage>
        <taxon>Bacteria</taxon>
        <taxon>Pseudomonadati</taxon>
        <taxon>Pseudomonadota</taxon>
        <taxon>Gammaproteobacteria</taxon>
        <taxon>Moraxellales</taxon>
        <taxon>Moraxellaceae</taxon>
        <taxon>Acinetobacter</taxon>
    </lineage>
</organism>
<keyword evidence="1" id="KW-0812">Transmembrane</keyword>
<proteinExistence type="predicted"/>
<dbReference type="AlphaFoldDB" id="A0A1P8EK88"/>
<keyword evidence="1" id="KW-0472">Membrane</keyword>
<dbReference type="EMBL" id="CP134206">
    <property type="protein sequence ID" value="WND06670.1"/>
    <property type="molecule type" value="Genomic_DNA"/>
</dbReference>
<dbReference type="NCBIfam" id="TIGR02523">
    <property type="entry name" value="type_IV_pilV"/>
    <property type="match status" value="1"/>
</dbReference>
<feature type="transmembrane region" description="Helical" evidence="1">
    <location>
        <begin position="12"/>
        <end position="32"/>
    </location>
</feature>
<dbReference type="Proteomes" id="UP001256400">
    <property type="component" value="Chromosome"/>
</dbReference>
<evidence type="ECO:0000313" key="4">
    <source>
        <dbReference type="EMBL" id="WND06670.1"/>
    </source>
</evidence>
<dbReference type="Pfam" id="PF07963">
    <property type="entry name" value="N_methyl"/>
    <property type="match status" value="1"/>
</dbReference>
<accession>A0A1P8EK88</accession>
<evidence type="ECO:0000313" key="3">
    <source>
        <dbReference type="EMBL" id="APV36627.1"/>
    </source>
</evidence>
<gene>
    <name evidence="4" type="primary">pilV</name>
    <name evidence="3" type="ORF">BEN76_11610</name>
    <name evidence="4" type="ORF">RHP80_05870</name>
</gene>
<evidence type="ECO:0000256" key="1">
    <source>
        <dbReference type="SAM" id="Phobius"/>
    </source>
</evidence>
<protein>
    <submittedName>
        <fullName evidence="3">Type IV pilus modification protein PilV</fullName>
    </submittedName>
</protein>
<dbReference type="EMBL" id="CP016896">
    <property type="protein sequence ID" value="APV36627.1"/>
    <property type="molecule type" value="Genomic_DNA"/>
</dbReference>
<dbReference type="InterPro" id="IPR013362">
    <property type="entry name" value="Pilus_4_PilV"/>
</dbReference>
<dbReference type="STRING" id="487316.BEN76_11610"/>
<dbReference type="RefSeq" id="WP_076033115.1">
    <property type="nucleotide sequence ID" value="NZ_BKPH01000009.1"/>
</dbReference>
<sequence>MKLIGPQRGVGMVEVMVALLLLAIGVLGFTALQLRAVSASMEAGNQVAALNIARDLTERMRANPQATQCKLYHTEGSINSSTKAYTKASNCATTVSSQASAQATSDLQYIYNQTTNSGMSVIVNTCPNASNAGTNLGRQCIYVAWDKTAQSFSSSETCYKNGATSYERNATCIFLEAY</sequence>
<dbReference type="Pfam" id="PF22150">
    <property type="entry name" value="Tt1218-like"/>
    <property type="match status" value="1"/>
</dbReference>